<evidence type="ECO:0000256" key="1">
    <source>
        <dbReference type="ARBA" id="ARBA00004308"/>
    </source>
</evidence>
<protein>
    <submittedName>
        <fullName evidence="4">Uncharacterized protein</fullName>
    </submittedName>
</protein>
<dbReference type="GO" id="GO:0140326">
    <property type="term" value="F:ATPase-coupled intramembrane lipid transporter activity"/>
    <property type="evidence" value="ECO:0007669"/>
    <property type="project" value="TreeGrafter"/>
</dbReference>
<feature type="region of interest" description="Disordered" evidence="3">
    <location>
        <begin position="97"/>
        <end position="136"/>
    </location>
</feature>
<dbReference type="GO" id="GO:0005886">
    <property type="term" value="C:plasma membrane"/>
    <property type="evidence" value="ECO:0007669"/>
    <property type="project" value="TreeGrafter"/>
</dbReference>
<keyword evidence="2" id="KW-0813">Transport</keyword>
<comment type="subcellular location">
    <subcellularLocation>
        <location evidence="1">Endomembrane system</location>
    </subcellularLocation>
</comment>
<dbReference type="Gene3D" id="3.40.1110.10">
    <property type="entry name" value="Calcium-transporting ATPase, cytoplasmic domain N"/>
    <property type="match status" value="1"/>
</dbReference>
<sequence length="462" mass="50581">MPCLVEVDVFVELLNVAVDNGVNSGEPIARIPEVLTKLTNPSQLLVSCEPRSLMLLWRHAAAEDHFYVHRIEDPATGISVDIFYVVTNDDACTHRAGASSVAPAGGGSSTSGYNTLDTAPVLQSPPQSRSQHQQLPDEDELVDYAAPVGVSAAAPSDANDSLLEVCINYAPGNAVFDKCSNVVTSKYSLARDVPAQSIPSISNTHGYPTNAPVLFFVISIGAVFAVMEDLRRHKADSEANSATCHVIQDGHVVDRKWADIKMGDFLQIRNREVIPGGVLVLAVSEPPSGICYVASRSTRSCSSSSTSPCATRLRKPQCGNRDRGDLGVGQRVSYEILDVLEFNSTRKRMSVVVRKPNGELLLYTKGADMMICQRLKDDPAMMKLKIVTRDHMEKYADDGLRTLAMKSLDERWFQQWKMRFDGKPNAIDAMMEEIEEGLELIGATAIQDKLQCLANLKVKDLR</sequence>
<proteinExistence type="predicted"/>
<dbReference type="GO" id="GO:0000166">
    <property type="term" value="F:nucleotide binding"/>
    <property type="evidence" value="ECO:0007669"/>
    <property type="project" value="InterPro"/>
</dbReference>
<dbReference type="GO" id="GO:0045332">
    <property type="term" value="P:phospholipid translocation"/>
    <property type="evidence" value="ECO:0007669"/>
    <property type="project" value="TreeGrafter"/>
</dbReference>
<dbReference type="EMBL" id="QXFV01003912">
    <property type="protein sequence ID" value="KAE8972981.1"/>
    <property type="molecule type" value="Genomic_DNA"/>
</dbReference>
<dbReference type="Pfam" id="PF13246">
    <property type="entry name" value="Cation_ATPase"/>
    <property type="match status" value="1"/>
</dbReference>
<dbReference type="SUPFAM" id="SSF81660">
    <property type="entry name" value="Metal cation-transporting ATPase, ATP-binding domain N"/>
    <property type="match status" value="1"/>
</dbReference>
<evidence type="ECO:0000256" key="2">
    <source>
        <dbReference type="ARBA" id="ARBA00022448"/>
    </source>
</evidence>
<dbReference type="PANTHER" id="PTHR24092">
    <property type="entry name" value="PROBABLE PHOSPHOLIPID-TRANSPORTING ATPASE"/>
    <property type="match status" value="1"/>
</dbReference>
<evidence type="ECO:0000256" key="3">
    <source>
        <dbReference type="SAM" id="MobiDB-lite"/>
    </source>
</evidence>
<accession>A0A6A3HTJ4</accession>
<reference evidence="4 5" key="1">
    <citation type="submission" date="2018-09" db="EMBL/GenBank/DDBJ databases">
        <title>Genomic investigation of the strawberry pathogen Phytophthora fragariae indicates pathogenicity is determined by transcriptional variation in three key races.</title>
        <authorList>
            <person name="Adams T.M."/>
            <person name="Armitage A.D."/>
            <person name="Sobczyk M.K."/>
            <person name="Bates H.J."/>
            <person name="Dunwell J.M."/>
            <person name="Nellist C.F."/>
            <person name="Harrison R.J."/>
        </authorList>
    </citation>
    <scope>NUCLEOTIDE SEQUENCE [LARGE SCALE GENOMIC DNA]</scope>
    <source>
        <strain evidence="4 5">SCRP249</strain>
    </source>
</reference>
<dbReference type="Proteomes" id="UP000429607">
    <property type="component" value="Unassembled WGS sequence"/>
</dbReference>
<feature type="compositionally biased region" description="Low complexity" evidence="3">
    <location>
        <begin position="124"/>
        <end position="134"/>
    </location>
</feature>
<dbReference type="SUPFAM" id="SSF81653">
    <property type="entry name" value="Calcium ATPase, transduction domain A"/>
    <property type="match status" value="1"/>
</dbReference>
<comment type="caution">
    <text evidence="4">The sequence shown here is derived from an EMBL/GenBank/DDBJ whole genome shotgun (WGS) entry which is preliminary data.</text>
</comment>
<gene>
    <name evidence="4" type="ORF">PR001_g26444</name>
</gene>
<organism evidence="4 5">
    <name type="scientific">Phytophthora rubi</name>
    <dbReference type="NCBI Taxonomy" id="129364"/>
    <lineage>
        <taxon>Eukaryota</taxon>
        <taxon>Sar</taxon>
        <taxon>Stramenopiles</taxon>
        <taxon>Oomycota</taxon>
        <taxon>Peronosporomycetes</taxon>
        <taxon>Peronosporales</taxon>
        <taxon>Peronosporaceae</taxon>
        <taxon>Phytophthora</taxon>
    </lineage>
</organism>
<dbReference type="PANTHER" id="PTHR24092:SF180">
    <property type="entry name" value="PHOSPHOLIPID-TRANSPORTING ATPASE DNF1-RELATED"/>
    <property type="match status" value="1"/>
</dbReference>
<dbReference type="InterPro" id="IPR023299">
    <property type="entry name" value="ATPase_P-typ_cyto_dom_N"/>
</dbReference>
<name>A0A6A3HTJ4_9STRA</name>
<dbReference type="AlphaFoldDB" id="A0A6A3HTJ4"/>
<evidence type="ECO:0000313" key="4">
    <source>
        <dbReference type="EMBL" id="KAE8972981.1"/>
    </source>
</evidence>
<evidence type="ECO:0000313" key="5">
    <source>
        <dbReference type="Proteomes" id="UP000429607"/>
    </source>
</evidence>
<dbReference type="InterPro" id="IPR008250">
    <property type="entry name" value="ATPase_P-typ_transduc_dom_A_sf"/>
</dbReference>